<keyword evidence="2" id="KW-1185">Reference proteome</keyword>
<evidence type="ECO:0000313" key="2">
    <source>
        <dbReference type="Proteomes" id="UP001303046"/>
    </source>
</evidence>
<reference evidence="1 2" key="1">
    <citation type="submission" date="2023-08" db="EMBL/GenBank/DDBJ databases">
        <title>A Necator americanus chromosomal reference genome.</title>
        <authorList>
            <person name="Ilik V."/>
            <person name="Petrzelkova K.J."/>
            <person name="Pardy F."/>
            <person name="Fuh T."/>
            <person name="Niatou-Singa F.S."/>
            <person name="Gouil Q."/>
            <person name="Baker L."/>
            <person name="Ritchie M.E."/>
            <person name="Jex A.R."/>
            <person name="Gazzola D."/>
            <person name="Li H."/>
            <person name="Toshio Fujiwara R."/>
            <person name="Zhan B."/>
            <person name="Aroian R.V."/>
            <person name="Pafco B."/>
            <person name="Schwarz E.M."/>
        </authorList>
    </citation>
    <scope>NUCLEOTIDE SEQUENCE [LARGE SCALE GENOMIC DNA]</scope>
    <source>
        <strain evidence="1 2">Aroian</strain>
        <tissue evidence="1">Whole animal</tissue>
    </source>
</reference>
<sequence>MQNGKKHGIQSSCSASGGGEQILPINRFLRTACVTKEKLLGITQQYVLLEAMLRINSEGPHPSPQLNIKGGNIQRKADRTVHTSDIDIRDMECELALTEKMPNNERGSLAEVTDQLTRIEQTIRNMTPQYCPALRNRQ</sequence>
<name>A0ABR1CBT0_NECAM</name>
<evidence type="ECO:0000313" key="1">
    <source>
        <dbReference type="EMBL" id="KAK6735464.1"/>
    </source>
</evidence>
<dbReference type="EMBL" id="JAVFWL010000002">
    <property type="protein sequence ID" value="KAK6735464.1"/>
    <property type="molecule type" value="Genomic_DNA"/>
</dbReference>
<comment type="caution">
    <text evidence="1">The sequence shown here is derived from an EMBL/GenBank/DDBJ whole genome shotgun (WGS) entry which is preliminary data.</text>
</comment>
<dbReference type="Proteomes" id="UP001303046">
    <property type="component" value="Unassembled WGS sequence"/>
</dbReference>
<protein>
    <submittedName>
        <fullName evidence="1">Uncharacterized protein</fullName>
    </submittedName>
</protein>
<gene>
    <name evidence="1" type="primary">Necator_chrII.g6380</name>
    <name evidence="1" type="ORF">RB195_018587</name>
</gene>
<accession>A0ABR1CBT0</accession>
<organism evidence="1 2">
    <name type="scientific">Necator americanus</name>
    <name type="common">Human hookworm</name>
    <dbReference type="NCBI Taxonomy" id="51031"/>
    <lineage>
        <taxon>Eukaryota</taxon>
        <taxon>Metazoa</taxon>
        <taxon>Ecdysozoa</taxon>
        <taxon>Nematoda</taxon>
        <taxon>Chromadorea</taxon>
        <taxon>Rhabditida</taxon>
        <taxon>Rhabditina</taxon>
        <taxon>Rhabditomorpha</taxon>
        <taxon>Strongyloidea</taxon>
        <taxon>Ancylostomatidae</taxon>
        <taxon>Bunostominae</taxon>
        <taxon>Necator</taxon>
    </lineage>
</organism>
<proteinExistence type="predicted"/>